<feature type="domain" description="Glycoside hydrolase family 3 N-terminal" evidence="4">
    <location>
        <begin position="78"/>
        <end position="332"/>
    </location>
</feature>
<keyword evidence="3" id="KW-0326">Glycosidase</keyword>
<dbReference type="InterPro" id="IPR050226">
    <property type="entry name" value="NagZ_Beta-hexosaminidase"/>
</dbReference>
<proteinExistence type="inferred from homology"/>
<evidence type="ECO:0000256" key="1">
    <source>
        <dbReference type="ARBA" id="ARBA00005336"/>
    </source>
</evidence>
<reference evidence="5 6" key="1">
    <citation type="journal article" date="2018" name="Nat. Biotechnol.">
        <title>A standardized bacterial taxonomy based on genome phylogeny substantially revises the tree of life.</title>
        <authorList>
            <person name="Parks D.H."/>
            <person name="Chuvochina M."/>
            <person name="Waite D.W."/>
            <person name="Rinke C."/>
            <person name="Skarshewski A."/>
            <person name="Chaumeil P.A."/>
            <person name="Hugenholtz P."/>
        </authorList>
    </citation>
    <scope>NUCLEOTIDE SEQUENCE [LARGE SCALE GENOMIC DNA]</scope>
    <source>
        <strain evidence="5">UBA9956</strain>
    </source>
</reference>
<dbReference type="PANTHER" id="PTHR30480">
    <property type="entry name" value="BETA-HEXOSAMINIDASE-RELATED"/>
    <property type="match status" value="1"/>
</dbReference>
<dbReference type="Gene3D" id="3.20.20.300">
    <property type="entry name" value="Glycoside hydrolase, family 3, N-terminal domain"/>
    <property type="match status" value="1"/>
</dbReference>
<dbReference type="GO" id="GO:0004553">
    <property type="term" value="F:hydrolase activity, hydrolyzing O-glycosyl compounds"/>
    <property type="evidence" value="ECO:0007669"/>
    <property type="project" value="InterPro"/>
</dbReference>
<protein>
    <recommendedName>
        <fullName evidence="4">Glycoside hydrolase family 3 N-terminal domain-containing protein</fullName>
    </recommendedName>
</protein>
<sequence length="345" mass="39559">MKLKIFLIILTLSLYSFSYEIKLSDITSKIDSMTQKERVSQLFFVYTPKKTNFKTCPGGVIPSKTLLKSVYKKNFDLTKHFSKYDIPPFIGIDQEGGMVNRLSFIYKFPSIGEIYLDKENQAGIINSQIELMASLGIKVNFSPCVDLSYKDKSYINRTKRGISQNPDSIIAFSRRYMKLHKKKKILNAIKHFPGYGDTYDNSDDFITAYKGTGIQLFENLKIFSSLLNDASFVMTANLKYPSLDTLPALISKSIVSFIKSQDSTVIVMTDDIASRGNENPYMTLKRSFLAGCDMFIVMDDTLFPHLTDSMVVWLNRKEISEKDVEKSLIKILLKKEYLYQIFKKK</sequence>
<dbReference type="SUPFAM" id="SSF51445">
    <property type="entry name" value="(Trans)glycosidases"/>
    <property type="match status" value="1"/>
</dbReference>
<name>A0A350HA42_UNCW3</name>
<dbReference type="GO" id="GO:0005975">
    <property type="term" value="P:carbohydrate metabolic process"/>
    <property type="evidence" value="ECO:0007669"/>
    <property type="project" value="InterPro"/>
</dbReference>
<dbReference type="AlphaFoldDB" id="A0A350HA42"/>
<dbReference type="EMBL" id="DMZY01000130">
    <property type="protein sequence ID" value="HAV92408.1"/>
    <property type="molecule type" value="Genomic_DNA"/>
</dbReference>
<dbReference type="PANTHER" id="PTHR30480:SF16">
    <property type="entry name" value="GLYCOSIDE HYDROLASE FAMILY 3 DOMAIN PROTEIN"/>
    <property type="match status" value="1"/>
</dbReference>
<accession>A0A350HA42</accession>
<evidence type="ECO:0000313" key="5">
    <source>
        <dbReference type="EMBL" id="HAV92408.1"/>
    </source>
</evidence>
<dbReference type="InterPro" id="IPR001764">
    <property type="entry name" value="Glyco_hydro_3_N"/>
</dbReference>
<evidence type="ECO:0000259" key="4">
    <source>
        <dbReference type="Pfam" id="PF00933"/>
    </source>
</evidence>
<dbReference type="Pfam" id="PF00933">
    <property type="entry name" value="Glyco_hydro_3"/>
    <property type="match status" value="1"/>
</dbReference>
<dbReference type="InterPro" id="IPR036962">
    <property type="entry name" value="Glyco_hydro_3_N_sf"/>
</dbReference>
<organism evidence="5 6">
    <name type="scientific">candidate division WOR-3 bacterium</name>
    <dbReference type="NCBI Taxonomy" id="2052148"/>
    <lineage>
        <taxon>Bacteria</taxon>
        <taxon>Bacteria division WOR-3</taxon>
    </lineage>
</organism>
<evidence type="ECO:0000256" key="2">
    <source>
        <dbReference type="ARBA" id="ARBA00022801"/>
    </source>
</evidence>
<evidence type="ECO:0000313" key="6">
    <source>
        <dbReference type="Proteomes" id="UP000264062"/>
    </source>
</evidence>
<dbReference type="InterPro" id="IPR017853">
    <property type="entry name" value="GH"/>
</dbReference>
<gene>
    <name evidence="5" type="ORF">DCW38_04425</name>
</gene>
<dbReference type="GO" id="GO:0009254">
    <property type="term" value="P:peptidoglycan turnover"/>
    <property type="evidence" value="ECO:0007669"/>
    <property type="project" value="TreeGrafter"/>
</dbReference>
<comment type="caution">
    <text evidence="5">The sequence shown here is derived from an EMBL/GenBank/DDBJ whole genome shotgun (WGS) entry which is preliminary data.</text>
</comment>
<dbReference type="Proteomes" id="UP000264062">
    <property type="component" value="Unassembled WGS sequence"/>
</dbReference>
<comment type="similarity">
    <text evidence="1">Belongs to the glycosyl hydrolase 3 family.</text>
</comment>
<evidence type="ECO:0000256" key="3">
    <source>
        <dbReference type="ARBA" id="ARBA00023295"/>
    </source>
</evidence>
<keyword evidence="2" id="KW-0378">Hydrolase</keyword>